<dbReference type="Proteomes" id="UP001295684">
    <property type="component" value="Unassembled WGS sequence"/>
</dbReference>
<organism evidence="1 2">
    <name type="scientific">Euplotes crassus</name>
    <dbReference type="NCBI Taxonomy" id="5936"/>
    <lineage>
        <taxon>Eukaryota</taxon>
        <taxon>Sar</taxon>
        <taxon>Alveolata</taxon>
        <taxon>Ciliophora</taxon>
        <taxon>Intramacronucleata</taxon>
        <taxon>Spirotrichea</taxon>
        <taxon>Hypotrichia</taxon>
        <taxon>Euplotida</taxon>
        <taxon>Euplotidae</taxon>
        <taxon>Moneuplotes</taxon>
    </lineage>
</organism>
<proteinExistence type="predicted"/>
<name>A0AAD1Y6M0_EUPCR</name>
<gene>
    <name evidence="1" type="ORF">ECRASSUSDP1_LOCUS27209</name>
</gene>
<keyword evidence="2" id="KW-1185">Reference proteome</keyword>
<evidence type="ECO:0000313" key="2">
    <source>
        <dbReference type="Proteomes" id="UP001295684"/>
    </source>
</evidence>
<reference evidence="1" key="1">
    <citation type="submission" date="2023-07" db="EMBL/GenBank/DDBJ databases">
        <authorList>
            <consortium name="AG Swart"/>
            <person name="Singh M."/>
            <person name="Singh A."/>
            <person name="Seah K."/>
            <person name="Emmerich C."/>
        </authorList>
    </citation>
    <scope>NUCLEOTIDE SEQUENCE</scope>
    <source>
        <strain evidence="1">DP1</strain>
    </source>
</reference>
<accession>A0AAD1Y6M0</accession>
<dbReference type="AlphaFoldDB" id="A0AAD1Y6M0"/>
<dbReference type="EMBL" id="CAMPGE010028073">
    <property type="protein sequence ID" value="CAI2385629.1"/>
    <property type="molecule type" value="Genomic_DNA"/>
</dbReference>
<protein>
    <submittedName>
        <fullName evidence="1">Uncharacterized protein</fullName>
    </submittedName>
</protein>
<sequence length="89" mass="10337">MRIDLSFMYFFRSEIELLALFSQTLFSEGPASSKKAPSCSRDLLDILKVWSDTTKKLMDFDTEYEISPFSFLILLISSFFLGCDLEWGR</sequence>
<comment type="caution">
    <text evidence="1">The sequence shown here is derived from an EMBL/GenBank/DDBJ whole genome shotgun (WGS) entry which is preliminary data.</text>
</comment>
<evidence type="ECO:0000313" key="1">
    <source>
        <dbReference type="EMBL" id="CAI2385629.1"/>
    </source>
</evidence>